<keyword evidence="9 15" id="KW-0378">Hydrolase</keyword>
<protein>
    <recommendedName>
        <fullName evidence="4">mannan endo-1,4-beta-mannosidase</fullName>
        <ecNumber evidence="4">3.2.1.78</ecNumber>
    </recommendedName>
</protein>
<keyword evidence="10" id="KW-1015">Disulfide bond</keyword>
<dbReference type="PANTHER" id="PTHR31451">
    <property type="match status" value="1"/>
</dbReference>
<dbReference type="AlphaFoldDB" id="A0A2P6VDU1"/>
<name>A0A2P6VDU1_9CHLO</name>
<keyword evidence="8" id="KW-0677">Repeat</keyword>
<dbReference type="GO" id="GO:0005576">
    <property type="term" value="C:extracellular region"/>
    <property type="evidence" value="ECO:0007669"/>
    <property type="project" value="UniProtKB-SubCell"/>
</dbReference>
<comment type="similarity">
    <text evidence="3">Belongs to the glycosyl hydrolase 5 (cellulase A) family.</text>
</comment>
<dbReference type="GO" id="GO:0016985">
    <property type="term" value="F:mannan endo-1,4-beta-mannosidase activity"/>
    <property type="evidence" value="ECO:0007669"/>
    <property type="project" value="UniProtKB-EC"/>
</dbReference>
<keyword evidence="5" id="KW-0964">Secreted</keyword>
<dbReference type="InterPro" id="IPR049883">
    <property type="entry name" value="NOTCH1_EGF-like"/>
</dbReference>
<dbReference type="PANTHER" id="PTHR31451:SF39">
    <property type="entry name" value="MANNAN ENDO-1,4-BETA-MANNOSIDASE 1"/>
    <property type="match status" value="1"/>
</dbReference>
<evidence type="ECO:0000256" key="2">
    <source>
        <dbReference type="ARBA" id="ARBA00004613"/>
    </source>
</evidence>
<comment type="catalytic activity">
    <reaction evidence="1">
        <text>Random hydrolysis of (1-&gt;4)-beta-D-mannosidic linkages in mannans, galactomannans and glucomannans.</text>
        <dbReference type="EC" id="3.2.1.78"/>
    </reaction>
</comment>
<keyword evidence="7 13" id="KW-0732">Signal</keyword>
<dbReference type="PROSITE" id="PS01187">
    <property type="entry name" value="EGF_CA"/>
    <property type="match status" value="1"/>
</dbReference>
<comment type="caution">
    <text evidence="15">The sequence shown here is derived from an EMBL/GenBank/DDBJ whole genome shotgun (WGS) entry which is preliminary data.</text>
</comment>
<evidence type="ECO:0000256" key="9">
    <source>
        <dbReference type="ARBA" id="ARBA00022801"/>
    </source>
</evidence>
<dbReference type="FunFam" id="2.10.25.10:FF:000038">
    <property type="entry name" value="Fibrillin 2"/>
    <property type="match status" value="1"/>
</dbReference>
<organism evidence="15 16">
    <name type="scientific">Micractinium conductrix</name>
    <dbReference type="NCBI Taxonomy" id="554055"/>
    <lineage>
        <taxon>Eukaryota</taxon>
        <taxon>Viridiplantae</taxon>
        <taxon>Chlorophyta</taxon>
        <taxon>core chlorophytes</taxon>
        <taxon>Trebouxiophyceae</taxon>
        <taxon>Chlorellales</taxon>
        <taxon>Chlorellaceae</taxon>
        <taxon>Chlorella clade</taxon>
        <taxon>Micractinium</taxon>
    </lineage>
</organism>
<dbReference type="SUPFAM" id="SSF51445">
    <property type="entry name" value="(Trans)glycosidases"/>
    <property type="match status" value="1"/>
</dbReference>
<dbReference type="InterPro" id="IPR000152">
    <property type="entry name" value="EGF-type_Asp/Asn_hydroxyl_site"/>
</dbReference>
<evidence type="ECO:0000256" key="7">
    <source>
        <dbReference type="ARBA" id="ARBA00022729"/>
    </source>
</evidence>
<dbReference type="InterPro" id="IPR001881">
    <property type="entry name" value="EGF-like_Ca-bd_dom"/>
</dbReference>
<dbReference type="SUPFAM" id="SSF57196">
    <property type="entry name" value="EGF/Laminin"/>
    <property type="match status" value="1"/>
</dbReference>
<evidence type="ECO:0000256" key="6">
    <source>
        <dbReference type="ARBA" id="ARBA00022536"/>
    </source>
</evidence>
<feature type="signal peptide" evidence="13">
    <location>
        <begin position="1"/>
        <end position="24"/>
    </location>
</feature>
<evidence type="ECO:0000313" key="15">
    <source>
        <dbReference type="EMBL" id="PSC72263.1"/>
    </source>
</evidence>
<dbReference type="InterPro" id="IPR017853">
    <property type="entry name" value="GH"/>
</dbReference>
<evidence type="ECO:0000256" key="13">
    <source>
        <dbReference type="SAM" id="SignalP"/>
    </source>
</evidence>
<dbReference type="EC" id="3.2.1.78" evidence="4"/>
<gene>
    <name evidence="15" type="ORF">C2E20_4420</name>
</gene>
<keyword evidence="16" id="KW-1185">Reference proteome</keyword>
<reference evidence="15 16" key="1">
    <citation type="journal article" date="2018" name="Plant J.">
        <title>Genome sequences of Chlorella sorokiniana UTEX 1602 and Micractinium conductrix SAG 241.80: implications to maltose excretion by a green alga.</title>
        <authorList>
            <person name="Arriola M.B."/>
            <person name="Velmurugan N."/>
            <person name="Zhang Y."/>
            <person name="Plunkett M.H."/>
            <person name="Hondzo H."/>
            <person name="Barney B.M."/>
        </authorList>
    </citation>
    <scope>NUCLEOTIDE SEQUENCE [LARGE SCALE GENOMIC DNA]</scope>
    <source>
        <strain evidence="15 16">SAG 241.80</strain>
    </source>
</reference>
<proteinExistence type="inferred from homology"/>
<dbReference type="SMART" id="SM00179">
    <property type="entry name" value="EGF_CA"/>
    <property type="match status" value="1"/>
</dbReference>
<feature type="chain" id="PRO_5015149986" description="mannan endo-1,4-beta-mannosidase" evidence="13">
    <location>
        <begin position="25"/>
        <end position="794"/>
    </location>
</feature>
<comment type="caution">
    <text evidence="12">Lacks conserved residue(s) required for the propagation of feature annotation.</text>
</comment>
<evidence type="ECO:0000256" key="8">
    <source>
        <dbReference type="ARBA" id="ARBA00022737"/>
    </source>
</evidence>
<evidence type="ECO:0000256" key="4">
    <source>
        <dbReference type="ARBA" id="ARBA00012706"/>
    </source>
</evidence>
<dbReference type="InterPro" id="IPR000742">
    <property type="entry name" value="EGF"/>
</dbReference>
<evidence type="ECO:0000256" key="12">
    <source>
        <dbReference type="PROSITE-ProRule" id="PRU00076"/>
    </source>
</evidence>
<evidence type="ECO:0000256" key="10">
    <source>
        <dbReference type="ARBA" id="ARBA00023157"/>
    </source>
</evidence>
<dbReference type="CDD" id="cd00054">
    <property type="entry name" value="EGF_CA"/>
    <property type="match status" value="1"/>
</dbReference>
<evidence type="ECO:0000313" key="16">
    <source>
        <dbReference type="Proteomes" id="UP000239649"/>
    </source>
</evidence>
<dbReference type="Gene3D" id="3.50.4.10">
    <property type="entry name" value="Hepatocyte Growth Factor"/>
    <property type="match status" value="1"/>
</dbReference>
<dbReference type="Pfam" id="PF07645">
    <property type="entry name" value="EGF_CA"/>
    <property type="match status" value="1"/>
</dbReference>
<feature type="domain" description="EGF-like" evidence="14">
    <location>
        <begin position="588"/>
        <end position="630"/>
    </location>
</feature>
<dbReference type="InterPro" id="IPR018097">
    <property type="entry name" value="EGF_Ca-bd_CS"/>
</dbReference>
<evidence type="ECO:0000256" key="5">
    <source>
        <dbReference type="ARBA" id="ARBA00022525"/>
    </source>
</evidence>
<evidence type="ECO:0000256" key="11">
    <source>
        <dbReference type="ARBA" id="ARBA00023295"/>
    </source>
</evidence>
<dbReference type="InterPro" id="IPR045053">
    <property type="entry name" value="MAN-like"/>
</dbReference>
<dbReference type="Proteomes" id="UP000239649">
    <property type="component" value="Unassembled WGS sequence"/>
</dbReference>
<dbReference type="PROSITE" id="PS00010">
    <property type="entry name" value="ASX_HYDROXYL"/>
    <property type="match status" value="1"/>
</dbReference>
<keyword evidence="6 12" id="KW-0245">EGF-like domain</keyword>
<dbReference type="Pfam" id="PF26410">
    <property type="entry name" value="GH5_mannosidase"/>
    <property type="match status" value="1"/>
</dbReference>
<dbReference type="InterPro" id="IPR001547">
    <property type="entry name" value="Glyco_hydro_5"/>
</dbReference>
<dbReference type="PROSITE" id="PS50026">
    <property type="entry name" value="EGF_3"/>
    <property type="match status" value="1"/>
</dbReference>
<dbReference type="GO" id="GO:0005509">
    <property type="term" value="F:calcium ion binding"/>
    <property type="evidence" value="ECO:0007669"/>
    <property type="project" value="InterPro"/>
</dbReference>
<comment type="subcellular location">
    <subcellularLocation>
        <location evidence="2">Secreted</location>
    </subcellularLocation>
</comment>
<keyword evidence="11" id="KW-0326">Glycosidase</keyword>
<sequence>MASRACRAAALALLACALAVPALGQAEVQATAAPWASEIVNLLAGSVGASAVNPNGIHVKHSNLALPTDGLVVGALQQTVEGPSATSFLMQQGNLGGGIAGTMGPLMHQHPYATMAVQTAAFATIVKAAKKKLAPKAEAFVVIEDGNFVESSKLGLCTAFYPAGLNKFEFVEEAAGVPRLFDAQLVNDEGFRNGLTGPEAVRDMLDQAVSNKLSVVRFNAFTVDEDYPTLTATFDTNNNPAVSEAMLRGIDYILDEAHKRGLRVIPVLADYFRDAKGSLSPKGFLKLRDNNNSPTAAEIASFYTDATFKQWSKFYAATLINRVNSVNGRVYKDDPTIMAWDLINEPRCEAGDAVCITSAVNNIGSWAIELSNYIRSLDSNHLITLGLEGWYNDPTRTSRNPFAAASSYGYDFVDLLTQLGNKISFATFNAYADLYEKPAAWTVQWIMDHVADVAALNLPLIIKEFGAAPITVPATPAIETRETIYRTIVTAALLQITADKSEEYGLKGALYFQGWVPGTRAAPYTLAVGGRNGVLPSDAAYPEIVRLGLGLKALSSKLSTCPDNELLTPVVYKAPVCNKGFQGPDCHDIDECLLGTDNCDFNAACHNTLGAYSCKCFIDFYGLGTKGHCNPLVIDGVDKTVAILDKFEFFNIGGVLQEAETVVQQSFVDYPAKAPGYAVDPSGYFESSPALEARSRLQGMTIEECAVACETAGKTDGGAFACNSFFYNDVDLNCVLYTGQCKNRLQARTVTDCLRPNFEEGEPLAVGPDVPLPCGGGYTYFRKTAATPAYCTTK</sequence>
<dbReference type="Gene3D" id="3.20.20.80">
    <property type="entry name" value="Glycosidases"/>
    <property type="match status" value="1"/>
</dbReference>
<dbReference type="OrthoDB" id="406631at2759"/>
<evidence type="ECO:0000256" key="3">
    <source>
        <dbReference type="ARBA" id="ARBA00005641"/>
    </source>
</evidence>
<dbReference type="EMBL" id="LHPF02000011">
    <property type="protein sequence ID" value="PSC72263.1"/>
    <property type="molecule type" value="Genomic_DNA"/>
</dbReference>
<dbReference type="GO" id="GO:0000272">
    <property type="term" value="P:polysaccharide catabolic process"/>
    <property type="evidence" value="ECO:0007669"/>
    <property type="project" value="InterPro"/>
</dbReference>
<evidence type="ECO:0000259" key="14">
    <source>
        <dbReference type="PROSITE" id="PS50026"/>
    </source>
</evidence>
<dbReference type="Gene3D" id="2.10.25.10">
    <property type="entry name" value="Laminin"/>
    <property type="match status" value="1"/>
</dbReference>
<accession>A0A2P6VDU1</accession>
<dbReference type="SUPFAM" id="SSF57414">
    <property type="entry name" value="Hairpin loop containing domain-like"/>
    <property type="match status" value="1"/>
</dbReference>
<evidence type="ECO:0000256" key="1">
    <source>
        <dbReference type="ARBA" id="ARBA00001678"/>
    </source>
</evidence>